<keyword evidence="1" id="KW-0430">Lectin</keyword>
<sequence length="1209" mass="135861">MPNFSPDSLELRGEIPKSLLSQEQTEKLLEVEFRVSAQLNWVAQLLGWSGENYWNDLADTIAEKRRLLGGSFGVYGLRVYPEVLELRNWNFSVLVEWDDRIKAGQTIRVGDIVTNISSLEEESGRMVLFLSDNKENFFEAASSNNQIFVETPEECPSPFFRPEVEDYADYYFHCEVDGTDLILCPGWTEDSEIRFLDPVFLFKNSRVSFDAPVFLTSREDLEPEILPSYDQDEDRWYLDIPTMLGRNQFLVAPNNGDAKVRCFCISWDDPSDWLSDKIKDNFKGVWAQKGGKLPLHFVFDSLGVHGFDLENSYILDPVEVSVGFNELLDYVYYKKAKIGEGNTPNQVWWDPNSGSFYVWNGRPDACSPWVEVDLPNPPEITSTPEYVFSSIEGFVTNREELPPGTQVELDFLEGVAPWDNDVIESDLDGEWEIIPNLGATDGYDSDESTVEEYESRIIGVGGALMGEGSVRIYKSADGSHWVPTVFYYETVGELNKDEKFLPFNVRVVVKNADSLGAEDCPIKVSNLGIEINKLIPVTLIKDFRNDEWKIIPNNNLKYVGDTRLFLSGNTPVDGEIVQTEDRLSIYYYNRWVDNGNGDWVLEGDWVDISTGESTEPPSDLVNYNSVVVYCNGNVLTSGETLSEEDYVFSYLINPETGNLEFSYQATTLYGRVGFPLVEISDSVSGAFRFAISDLIFGGAPYRVVPDLRNSQEPLRVWKEEELVACSDPELLAQGTFANPLVAGMNLGPATSGWNKYHIRLPVEYRREGKEWRRAQRTCDAFCFGSSDTTPESMTRGSQGELPEIYEDLILRSQDPSKYSYVYSEPYLFSGVEVSKGYYDEPWKNSALLPGSSKRIGNWAPSNLESYDPHHNRRVKEGGEWAGQYAKIFRCNNLTGFFGADQRNGAMEVLEPPVWDASIYKYPTYEFREDPSYSSDPNDYRVEYAMFIAGLSVAGDSTYSPLAEVIAKNPLDGEMFSFFYGEYQTGDPPSADPEFSSVALLLRMDGETGSTEFIDESTNELPVNVYGDSVISSARGLWGGTSGYFDGDGDHLQIPDGEWLDLSGGGTVELRFSAKDISGEPRVIIGNATVGSNFVWAIGVNAAGFTLWMDHTAEIVQVPCPVEEDTWYALALTYDPLNGVHVFFDGKKKTENNNYVLMRPNGELPPGFVGYNNPEELFSGYVEDVRVSKGEIRFTADYELENSPPPDFGG</sequence>
<name>A0A3G1L3L5_9CAUD</name>
<accession>A0A3G1L3L5</accession>
<evidence type="ECO:0000313" key="1">
    <source>
        <dbReference type="EMBL" id="ATW62768.1"/>
    </source>
</evidence>
<keyword evidence="2" id="KW-1185">Reference proteome</keyword>
<evidence type="ECO:0000313" key="2">
    <source>
        <dbReference type="Proteomes" id="UP000274731"/>
    </source>
</evidence>
<dbReference type="Pfam" id="PF13385">
    <property type="entry name" value="Laminin_G_3"/>
    <property type="match status" value="1"/>
</dbReference>
<dbReference type="SUPFAM" id="SSF49899">
    <property type="entry name" value="Concanavalin A-like lectins/glucanases"/>
    <property type="match status" value="1"/>
</dbReference>
<organism evidence="1 2">
    <name type="scientific">Synechococcus phage S-CBWM1</name>
    <dbReference type="NCBI Taxonomy" id="2053653"/>
    <lineage>
        <taxon>Viruses</taxon>
        <taxon>Duplodnaviria</taxon>
        <taxon>Heunggongvirae</taxon>
        <taxon>Uroviricota</taxon>
        <taxon>Caudoviricetes</taxon>
        <taxon>Aokuangvirus</taxon>
        <taxon>Aokuangvirus SCBWM1</taxon>
    </lineage>
</organism>
<protein>
    <submittedName>
        <fullName evidence="1">Concanavalin A-like lectin/glucanase superfamily protein</fullName>
    </submittedName>
</protein>
<proteinExistence type="predicted"/>
<dbReference type="Proteomes" id="UP000274731">
    <property type="component" value="Segment"/>
</dbReference>
<reference evidence="1 2" key="1">
    <citation type="journal article" date="2018" name="Environ. Microbiol.">
        <title>Novel phage-host interactions and evolution as revealed by a cyanomyovirus isolated from an estuarine environment.</title>
        <authorList>
            <person name="Xu Y."/>
            <person name="Zhang R."/>
            <person name="Wang N."/>
            <person name="Cai L."/>
            <person name="Tong Y."/>
            <person name="Sun Q."/>
            <person name="Chen F."/>
            <person name="Jiao N."/>
        </authorList>
    </citation>
    <scope>NUCLEOTIDE SEQUENCE [LARGE SCALE GENOMIC DNA]</scope>
</reference>
<dbReference type="GO" id="GO:0030246">
    <property type="term" value="F:carbohydrate binding"/>
    <property type="evidence" value="ECO:0007669"/>
    <property type="project" value="UniProtKB-KW"/>
</dbReference>
<dbReference type="EMBL" id="MG450654">
    <property type="protein sequence ID" value="ATW62768.1"/>
    <property type="molecule type" value="Genomic_DNA"/>
</dbReference>
<dbReference type="InterPro" id="IPR013320">
    <property type="entry name" value="ConA-like_dom_sf"/>
</dbReference>
<gene>
    <name evidence="1" type="ORF">SCBWM1_gp84</name>
</gene>
<dbReference type="Gene3D" id="2.60.120.200">
    <property type="match status" value="1"/>
</dbReference>